<sequence length="512" mass="58161">MKLSSSSSAQSKNTSQSFEGWATKQGHIFKTWKRRWFVLKDSTISYYVSPGGKFKGTFSINGATIKQDKENKNPNSFSILTPKRDYHIITDSEKDKSSWINAILAVNNPKIAEVEKIGIEDFEIIRLLGRGSIGKVELARHIKTKKLYALKTLSKSKLEDINLVPQTITEKMALTSLRHPFIVSAKYTFQTDTDVFMALDYVEGGEFMKDLEAKKEESENNKDKSYEDYSDSFNEDNLNFINVSFNSFNIDDCSSIQNFDDQCFDGFVLKRARFYAAEIAAAIKYLHSTGYIHRDLKPSNILIDKDGYIKLTDFGFVKGNMFDSNSKTSTFCGTPLYTAPEVIIGKPYGRSVDWWSFGIIVYEMIFNKTPFSADNLNSLYTAIVDEDLSFPNKFTIEGQISLNNSKIEIPCVLADFLTKILQKNPQQRLGFNNEDEILTHPFFEGIDFDDLCSKKINMEWKPKLGSITPFRSNAVYDDGALIPGDELPLRKETKDAFSNFTFIDNEGLLSNT</sequence>
<dbReference type="InterPro" id="IPR000961">
    <property type="entry name" value="AGC-kinase_C"/>
</dbReference>
<dbReference type="SMART" id="SM00220">
    <property type="entry name" value="S_TKc"/>
    <property type="match status" value="1"/>
</dbReference>
<comment type="caution">
    <text evidence="10">The sequence shown here is derived from an EMBL/GenBank/DDBJ whole genome shotgun (WGS) entry which is preliminary data.</text>
</comment>
<keyword evidence="11" id="KW-1185">Reference proteome</keyword>
<dbReference type="Gene3D" id="2.30.29.30">
    <property type="entry name" value="Pleckstrin-homology domain (PH domain)/Phosphotyrosine-binding domain (PTB)"/>
    <property type="match status" value="1"/>
</dbReference>
<evidence type="ECO:0000256" key="6">
    <source>
        <dbReference type="ARBA" id="ARBA00022840"/>
    </source>
</evidence>
<evidence type="ECO:0000259" key="8">
    <source>
        <dbReference type="PROSITE" id="PS50011"/>
    </source>
</evidence>
<protein>
    <submittedName>
        <fullName evidence="10">RAC-gamma serine/threonine-protein kinase</fullName>
    </submittedName>
</protein>
<gene>
    <name evidence="10" type="ORF">M9Y10_031545</name>
</gene>
<dbReference type="InterPro" id="IPR001849">
    <property type="entry name" value="PH_domain"/>
</dbReference>
<evidence type="ECO:0000313" key="11">
    <source>
        <dbReference type="Proteomes" id="UP001470230"/>
    </source>
</evidence>
<dbReference type="PROSITE" id="PS51285">
    <property type="entry name" value="AGC_KINASE_CTER"/>
    <property type="match status" value="1"/>
</dbReference>
<dbReference type="Gene3D" id="3.30.200.20">
    <property type="entry name" value="Phosphorylase Kinase, domain 1"/>
    <property type="match status" value="1"/>
</dbReference>
<dbReference type="SUPFAM" id="SSF50729">
    <property type="entry name" value="PH domain-like"/>
    <property type="match status" value="1"/>
</dbReference>
<keyword evidence="2" id="KW-0723">Serine/threonine-protein kinase</keyword>
<dbReference type="Proteomes" id="UP001470230">
    <property type="component" value="Unassembled WGS sequence"/>
</dbReference>
<evidence type="ECO:0000256" key="2">
    <source>
        <dbReference type="ARBA" id="ARBA00022527"/>
    </source>
</evidence>
<accession>A0ABR2H125</accession>
<evidence type="ECO:0000256" key="1">
    <source>
        <dbReference type="ARBA" id="ARBA00006935"/>
    </source>
</evidence>
<dbReference type="SMART" id="SM00233">
    <property type="entry name" value="PH"/>
    <property type="match status" value="1"/>
</dbReference>
<dbReference type="PROSITE" id="PS00108">
    <property type="entry name" value="PROTEIN_KINASE_ST"/>
    <property type="match status" value="1"/>
</dbReference>
<dbReference type="PANTHER" id="PTHR24351">
    <property type="entry name" value="RIBOSOMAL PROTEIN S6 KINASE"/>
    <property type="match status" value="1"/>
</dbReference>
<evidence type="ECO:0000313" key="10">
    <source>
        <dbReference type="EMBL" id="KAK8839835.1"/>
    </source>
</evidence>
<dbReference type="Gene3D" id="1.10.510.10">
    <property type="entry name" value="Transferase(Phosphotransferase) domain 1"/>
    <property type="match status" value="1"/>
</dbReference>
<keyword evidence="5 10" id="KW-0418">Kinase</keyword>
<feature type="domain" description="AGC-kinase C-terminal" evidence="9">
    <location>
        <begin position="444"/>
        <end position="512"/>
    </location>
</feature>
<proteinExistence type="inferred from homology"/>
<dbReference type="InterPro" id="IPR011993">
    <property type="entry name" value="PH-like_dom_sf"/>
</dbReference>
<dbReference type="EMBL" id="JAPFFF010000050">
    <property type="protein sequence ID" value="KAK8839835.1"/>
    <property type="molecule type" value="Genomic_DNA"/>
</dbReference>
<dbReference type="SUPFAM" id="SSF56112">
    <property type="entry name" value="Protein kinase-like (PK-like)"/>
    <property type="match status" value="1"/>
</dbReference>
<evidence type="ECO:0000259" key="9">
    <source>
        <dbReference type="PROSITE" id="PS51285"/>
    </source>
</evidence>
<reference evidence="10 11" key="1">
    <citation type="submission" date="2024-04" db="EMBL/GenBank/DDBJ databases">
        <title>Tritrichomonas musculus Genome.</title>
        <authorList>
            <person name="Alves-Ferreira E."/>
            <person name="Grigg M."/>
            <person name="Lorenzi H."/>
            <person name="Galac M."/>
        </authorList>
    </citation>
    <scope>NUCLEOTIDE SEQUENCE [LARGE SCALE GENOMIC DNA]</scope>
    <source>
        <strain evidence="10 11">EAF2021</strain>
    </source>
</reference>
<feature type="domain" description="PH" evidence="7">
    <location>
        <begin position="15"/>
        <end position="108"/>
    </location>
</feature>
<feature type="domain" description="Protein kinase" evidence="8">
    <location>
        <begin position="122"/>
        <end position="443"/>
    </location>
</feature>
<dbReference type="GO" id="GO:0016301">
    <property type="term" value="F:kinase activity"/>
    <property type="evidence" value="ECO:0007669"/>
    <property type="project" value="UniProtKB-KW"/>
</dbReference>
<dbReference type="CDD" id="cd05123">
    <property type="entry name" value="STKc_AGC"/>
    <property type="match status" value="1"/>
</dbReference>
<dbReference type="Pfam" id="PF00169">
    <property type="entry name" value="PH"/>
    <property type="match status" value="1"/>
</dbReference>
<keyword evidence="3" id="KW-0808">Transferase</keyword>
<dbReference type="InterPro" id="IPR008271">
    <property type="entry name" value="Ser/Thr_kinase_AS"/>
</dbReference>
<dbReference type="Pfam" id="PF00069">
    <property type="entry name" value="Pkinase"/>
    <property type="match status" value="2"/>
</dbReference>
<evidence type="ECO:0000259" key="7">
    <source>
        <dbReference type="PROSITE" id="PS50003"/>
    </source>
</evidence>
<evidence type="ECO:0000256" key="4">
    <source>
        <dbReference type="ARBA" id="ARBA00022741"/>
    </source>
</evidence>
<name>A0ABR2H125_9EUKA</name>
<dbReference type="InterPro" id="IPR011009">
    <property type="entry name" value="Kinase-like_dom_sf"/>
</dbReference>
<evidence type="ECO:0000256" key="3">
    <source>
        <dbReference type="ARBA" id="ARBA00022679"/>
    </source>
</evidence>
<keyword evidence="4" id="KW-0547">Nucleotide-binding</keyword>
<dbReference type="InterPro" id="IPR000719">
    <property type="entry name" value="Prot_kinase_dom"/>
</dbReference>
<dbReference type="PROSITE" id="PS50003">
    <property type="entry name" value="PH_DOMAIN"/>
    <property type="match status" value="1"/>
</dbReference>
<dbReference type="InterPro" id="IPR045270">
    <property type="entry name" value="STKc_AGC"/>
</dbReference>
<evidence type="ECO:0000256" key="5">
    <source>
        <dbReference type="ARBA" id="ARBA00022777"/>
    </source>
</evidence>
<dbReference type="PROSITE" id="PS50011">
    <property type="entry name" value="PROTEIN_KINASE_DOM"/>
    <property type="match status" value="1"/>
</dbReference>
<keyword evidence="6" id="KW-0067">ATP-binding</keyword>
<comment type="similarity">
    <text evidence="1">Belongs to the protein kinase superfamily. AGC Ser/Thr protein kinase family. RAC subfamily.</text>
</comment>
<organism evidence="10 11">
    <name type="scientific">Tritrichomonas musculus</name>
    <dbReference type="NCBI Taxonomy" id="1915356"/>
    <lineage>
        <taxon>Eukaryota</taxon>
        <taxon>Metamonada</taxon>
        <taxon>Parabasalia</taxon>
        <taxon>Tritrichomonadida</taxon>
        <taxon>Tritrichomonadidae</taxon>
        <taxon>Tritrichomonas</taxon>
    </lineage>
</organism>